<name>A0A1E5SJN2_9FLAO</name>
<feature type="domain" description="Secretion system C-terminal sorting" evidence="2">
    <location>
        <begin position="400"/>
        <end position="472"/>
    </location>
</feature>
<dbReference type="InterPro" id="IPR026444">
    <property type="entry name" value="Secre_tail"/>
</dbReference>
<evidence type="ECO:0000313" key="4">
    <source>
        <dbReference type="Proteomes" id="UP000095713"/>
    </source>
</evidence>
<protein>
    <submittedName>
        <fullName evidence="3">Peptidase M64</fullName>
    </submittedName>
</protein>
<comment type="caution">
    <text evidence="3">The sequence shown here is derived from an EMBL/GenBank/DDBJ whole genome shotgun (WGS) entry which is preliminary data.</text>
</comment>
<dbReference type="Pfam" id="PF09471">
    <property type="entry name" value="Peptidase_M64"/>
    <property type="match status" value="1"/>
</dbReference>
<dbReference type="STRING" id="1849968.A8C32_09090"/>
<dbReference type="AlphaFoldDB" id="A0A1E5SJN2"/>
<sequence>MKKPLLFHILFLINTLYISSQVFEKEPIKISGDDDKRINLIILSDGYQTHELPLFVTDATNFTNDMFSQSPFIEYANYFNVYAIKVPSNESGADHPASATDVTEPLSPIKNVDTYFNATFDAYGFHRLLFHEIDGNSANNTQLKINTVLANNFPNYDQTLILVNSNVYGGSGGEFPMSSTGTSANEIAIHELGHSLFNLKDEYYPGDTQAAEAINMTQETNPSLVKWKNWIGTNGIGIYPYGVSGTSASWNRPHQACKMQFLGSPFCSVCKEGIIEKIHNLVSPINDYSPNNDTTINTPTFPLNFQLDLIKPIPNTLENTWTLNSTNYANNVDDVSILEANLVKGLNTLTVVINDNTPLLRVDNHQTFHLNTITWAINYTTLGIEDIKSSVNDLRITMSPNPTNHIINLKFENTKDFSLKMDIISIEGKKIKTISISNHENQQIDISSFNKGIYITNFYSNQVLLASKKLVIN</sequence>
<dbReference type="Proteomes" id="UP000095713">
    <property type="component" value="Unassembled WGS sequence"/>
</dbReference>
<dbReference type="OrthoDB" id="1288696at2"/>
<dbReference type="EMBL" id="MDJD01000054">
    <property type="protein sequence ID" value="OEJ99311.1"/>
    <property type="molecule type" value="Genomic_DNA"/>
</dbReference>
<keyword evidence="1" id="KW-0732">Signal</keyword>
<proteinExistence type="predicted"/>
<accession>A0A1E5SJN2</accession>
<dbReference type="InterPro" id="IPR024079">
    <property type="entry name" value="MetalloPept_cat_dom_sf"/>
</dbReference>
<gene>
    <name evidence="3" type="ORF">A8C32_09090</name>
</gene>
<dbReference type="Gene3D" id="3.40.390.10">
    <property type="entry name" value="Collagenase (Catalytic Domain)"/>
    <property type="match status" value="1"/>
</dbReference>
<dbReference type="Pfam" id="PF18962">
    <property type="entry name" value="Por_Secre_tail"/>
    <property type="match status" value="1"/>
</dbReference>
<keyword evidence="4" id="KW-1185">Reference proteome</keyword>
<organism evidence="3 4">
    <name type="scientific">Flavivirga aquatica</name>
    <dbReference type="NCBI Taxonomy" id="1849968"/>
    <lineage>
        <taxon>Bacteria</taxon>
        <taxon>Pseudomonadati</taxon>
        <taxon>Bacteroidota</taxon>
        <taxon>Flavobacteriia</taxon>
        <taxon>Flavobacteriales</taxon>
        <taxon>Flavobacteriaceae</taxon>
        <taxon>Flavivirga</taxon>
    </lineage>
</organism>
<evidence type="ECO:0000256" key="1">
    <source>
        <dbReference type="ARBA" id="ARBA00022729"/>
    </source>
</evidence>
<dbReference type="GO" id="GO:0008237">
    <property type="term" value="F:metallopeptidase activity"/>
    <property type="evidence" value="ECO:0007669"/>
    <property type="project" value="InterPro"/>
</dbReference>
<dbReference type="NCBIfam" id="TIGR04183">
    <property type="entry name" value="Por_Secre_tail"/>
    <property type="match status" value="1"/>
</dbReference>
<evidence type="ECO:0000313" key="3">
    <source>
        <dbReference type="EMBL" id="OEJ99311.1"/>
    </source>
</evidence>
<evidence type="ECO:0000259" key="2">
    <source>
        <dbReference type="Pfam" id="PF18962"/>
    </source>
</evidence>
<dbReference type="RefSeq" id="WP_069831987.1">
    <property type="nucleotide sequence ID" value="NZ_MDJD01000054.1"/>
</dbReference>
<dbReference type="InterPro" id="IPR019026">
    <property type="entry name" value="Peptidase_M64_IgA"/>
</dbReference>
<reference evidence="3 4" key="1">
    <citation type="submission" date="2016-05" db="EMBL/GenBank/DDBJ databases">
        <title>Draft Genome Sequence of Algibacter sp. Strain SK-16 Isolated from the Surface Water of Aburatsubo Inlet.</title>
        <authorList>
            <person name="Wong S.-K."/>
            <person name="Yoshizawa S."/>
            <person name="Nakajima Y."/>
            <person name="Ogura Y."/>
            <person name="Tetsuya H."/>
            <person name="Hamasaki K."/>
        </authorList>
    </citation>
    <scope>NUCLEOTIDE SEQUENCE [LARGE SCALE GENOMIC DNA]</scope>
    <source>
        <strain evidence="3 4">SK-16</strain>
    </source>
</reference>